<dbReference type="GO" id="GO:0000049">
    <property type="term" value="F:tRNA binding"/>
    <property type="evidence" value="ECO:0007669"/>
    <property type="project" value="TreeGrafter"/>
</dbReference>
<organism evidence="3 4">
    <name type="scientific">Rhodohalobacter barkolensis</name>
    <dbReference type="NCBI Taxonomy" id="2053187"/>
    <lineage>
        <taxon>Bacteria</taxon>
        <taxon>Pseudomonadati</taxon>
        <taxon>Balneolota</taxon>
        <taxon>Balneolia</taxon>
        <taxon>Balneolales</taxon>
        <taxon>Balneolaceae</taxon>
        <taxon>Rhodohalobacter</taxon>
    </lineage>
</organism>
<dbReference type="Gene3D" id="2.30.310.10">
    <property type="entry name" value="ibrinogen binding protein from staphylococcus aureus domain"/>
    <property type="match status" value="1"/>
</dbReference>
<dbReference type="PANTHER" id="PTHR15239:SF6">
    <property type="entry name" value="RIBOSOME QUALITY CONTROL COMPLEX SUBUNIT NEMF"/>
    <property type="match status" value="1"/>
</dbReference>
<dbReference type="EMBL" id="PISP01000001">
    <property type="protein sequence ID" value="PKD45266.1"/>
    <property type="molecule type" value="Genomic_DNA"/>
</dbReference>
<feature type="coiled-coil region" evidence="1">
    <location>
        <begin position="259"/>
        <end position="286"/>
    </location>
</feature>
<reference evidence="3 4" key="1">
    <citation type="submission" date="2017-11" db="EMBL/GenBank/DDBJ databases">
        <title>Rhodohalobacter 15182 sp. nov., isolated from a salt lake.</title>
        <authorList>
            <person name="Han S."/>
        </authorList>
    </citation>
    <scope>NUCLEOTIDE SEQUENCE [LARGE SCALE GENOMIC DNA]</scope>
    <source>
        <strain evidence="3 4">15182</strain>
    </source>
</reference>
<comment type="caution">
    <text evidence="3">The sequence shown here is derived from an EMBL/GenBank/DDBJ whole genome shotgun (WGS) entry which is preliminary data.</text>
</comment>
<dbReference type="Pfam" id="PF05833">
    <property type="entry name" value="NFACT_N"/>
    <property type="match status" value="1"/>
</dbReference>
<dbReference type="AlphaFoldDB" id="A0A2N0VM44"/>
<evidence type="ECO:0000313" key="3">
    <source>
        <dbReference type="EMBL" id="PKD45266.1"/>
    </source>
</evidence>
<sequence length="527" mass="61106">MNNFYALIYLTEELKPKFLGREFEFSYSPHKDVWEGYFSSENQSDRLIFSSNPSETAFFSDKYRGAKKANVTEFFERLKNQKILTLNLADGDRILTIHFENDLKLIFQLFGNKPNVFLIDDGIIVESFKGSDGILGQPEPKPRPPKKKTFPDKELSAKRTILHFYPAFPRHLVQPVIDHYDLDNKEMNEVKSVADEIVDAMLNRAEFRILKDGNLCLIPNDLLPIENIETFDNVNDAIRFAYYKTSRERRLSSRIQTFKPKLEETLKRNESTIEQLEDAEKGFERAEKYEEFGHLLMSHAHEKVDEGTEFITVQNFYDDNEPVEIPLKPNLNIAENAQRYYDKSAKAIRSVEESKNRLKKLKQETKKLKSIIRSFNEIEKIYEFDDWYKENEEELKKLGVLSKAKQVTSLPYKRTTVDGYEVWIGKNAKSNDRLTTDAHKEDIWLHARGVGGSHVVIRMNNQKEMPPKHVILKAASIAAWHSKAKGSKLAPVIVTKRKYVTKPKGSATGAVRVQREDVEMVKPQKDF</sequence>
<evidence type="ECO:0000313" key="4">
    <source>
        <dbReference type="Proteomes" id="UP000233398"/>
    </source>
</evidence>
<dbReference type="GO" id="GO:0072344">
    <property type="term" value="P:rescue of stalled ribosome"/>
    <property type="evidence" value="ECO:0007669"/>
    <property type="project" value="TreeGrafter"/>
</dbReference>
<dbReference type="Pfam" id="PF05670">
    <property type="entry name" value="NFACT-R_1"/>
    <property type="match status" value="1"/>
</dbReference>
<dbReference type="InterPro" id="IPR051608">
    <property type="entry name" value="RQC_Subunit_NEMF"/>
</dbReference>
<gene>
    <name evidence="3" type="ORF">CWD77_07435</name>
</gene>
<proteinExistence type="predicted"/>
<dbReference type="Proteomes" id="UP000233398">
    <property type="component" value="Unassembled WGS sequence"/>
</dbReference>
<feature type="coiled-coil region" evidence="1">
    <location>
        <begin position="344"/>
        <end position="378"/>
    </location>
</feature>
<evidence type="ECO:0000259" key="2">
    <source>
        <dbReference type="Pfam" id="PF05670"/>
    </source>
</evidence>
<dbReference type="GO" id="GO:1990112">
    <property type="term" value="C:RQC complex"/>
    <property type="evidence" value="ECO:0007669"/>
    <property type="project" value="TreeGrafter"/>
</dbReference>
<evidence type="ECO:0000256" key="1">
    <source>
        <dbReference type="SAM" id="Coils"/>
    </source>
</evidence>
<accession>A0A2N0VM44</accession>
<dbReference type="PANTHER" id="PTHR15239">
    <property type="entry name" value="NUCLEAR EXPORT MEDIATOR FACTOR NEMF"/>
    <property type="match status" value="1"/>
</dbReference>
<dbReference type="OrthoDB" id="9766163at2"/>
<keyword evidence="4" id="KW-1185">Reference proteome</keyword>
<name>A0A2N0VM44_9BACT</name>
<dbReference type="GO" id="GO:0043023">
    <property type="term" value="F:ribosomal large subunit binding"/>
    <property type="evidence" value="ECO:0007669"/>
    <property type="project" value="TreeGrafter"/>
</dbReference>
<protein>
    <recommendedName>
        <fullName evidence="2">NFACT RNA-binding domain-containing protein</fullName>
    </recommendedName>
</protein>
<dbReference type="RefSeq" id="WP_101072838.1">
    <property type="nucleotide sequence ID" value="NZ_PISP01000001.1"/>
</dbReference>
<keyword evidence="1" id="KW-0175">Coiled coil</keyword>
<dbReference type="InterPro" id="IPR008532">
    <property type="entry name" value="NFACT_RNA-bd"/>
</dbReference>
<feature type="domain" description="NFACT RNA-binding" evidence="2">
    <location>
        <begin position="416"/>
        <end position="508"/>
    </location>
</feature>